<name>A0AAP0R344_LIQFO</name>
<sequence length="118" mass="12769">MQSTKRNQRLPLESSVKTSGAYSSAQLFVLIPLSVSLVSLHDLAAQSRWFTLQASMVAETVTMQAPDMAGRLAGGGGRRGSTKQCVCSPTRHPGSFRCKHHHGEYVWGGQVTRAQPSN</sequence>
<comment type="caution">
    <text evidence="1">The sequence shown here is derived from an EMBL/GenBank/DDBJ whole genome shotgun (WGS) entry which is preliminary data.</text>
</comment>
<evidence type="ECO:0000313" key="1">
    <source>
        <dbReference type="EMBL" id="KAK9268872.1"/>
    </source>
</evidence>
<dbReference type="Proteomes" id="UP001415857">
    <property type="component" value="Unassembled WGS sequence"/>
</dbReference>
<evidence type="ECO:0000313" key="2">
    <source>
        <dbReference type="Proteomes" id="UP001415857"/>
    </source>
</evidence>
<dbReference type="PANTHER" id="PTHR33132">
    <property type="entry name" value="OSJNBB0118P14.9 PROTEIN"/>
    <property type="match status" value="1"/>
</dbReference>
<protein>
    <submittedName>
        <fullName evidence="1">Uncharacterized protein</fullName>
    </submittedName>
</protein>
<accession>A0AAP0R344</accession>
<proteinExistence type="predicted"/>
<gene>
    <name evidence="1" type="ORF">L1049_000637</name>
</gene>
<reference evidence="1 2" key="1">
    <citation type="journal article" date="2024" name="Plant J.">
        <title>Genome sequences and population genomics reveal climatic adaptation and genomic divergence between two closely related sweetgum species.</title>
        <authorList>
            <person name="Xu W.Q."/>
            <person name="Ren C.Q."/>
            <person name="Zhang X.Y."/>
            <person name="Comes H.P."/>
            <person name="Liu X.H."/>
            <person name="Li Y.G."/>
            <person name="Kettle C.J."/>
            <person name="Jalonen R."/>
            <person name="Gaisberger H."/>
            <person name="Ma Y.Z."/>
            <person name="Qiu Y.X."/>
        </authorList>
    </citation>
    <scope>NUCLEOTIDE SEQUENCE [LARGE SCALE GENOMIC DNA]</scope>
    <source>
        <strain evidence="1">Hangzhou</strain>
    </source>
</reference>
<dbReference type="AlphaFoldDB" id="A0AAP0R344"/>
<dbReference type="PANTHER" id="PTHR33132:SF135">
    <property type="entry name" value="OS02G0799700 PROTEIN"/>
    <property type="match status" value="1"/>
</dbReference>
<organism evidence="1 2">
    <name type="scientific">Liquidambar formosana</name>
    <name type="common">Formosan gum</name>
    <dbReference type="NCBI Taxonomy" id="63359"/>
    <lineage>
        <taxon>Eukaryota</taxon>
        <taxon>Viridiplantae</taxon>
        <taxon>Streptophyta</taxon>
        <taxon>Embryophyta</taxon>
        <taxon>Tracheophyta</taxon>
        <taxon>Spermatophyta</taxon>
        <taxon>Magnoliopsida</taxon>
        <taxon>eudicotyledons</taxon>
        <taxon>Gunneridae</taxon>
        <taxon>Pentapetalae</taxon>
        <taxon>Saxifragales</taxon>
        <taxon>Altingiaceae</taxon>
        <taxon>Liquidambar</taxon>
    </lineage>
</organism>
<keyword evidence="2" id="KW-1185">Reference proteome</keyword>
<dbReference type="EMBL" id="JBBPBK010000015">
    <property type="protein sequence ID" value="KAK9268872.1"/>
    <property type="molecule type" value="Genomic_DNA"/>
</dbReference>